<dbReference type="Proteomes" id="UP000318478">
    <property type="component" value="Unassembled WGS sequence"/>
</dbReference>
<accession>A0A5C5XT28</accession>
<comment type="caution">
    <text evidence="1">The sequence shown here is derived from an EMBL/GenBank/DDBJ whole genome shotgun (WGS) entry which is preliminary data.</text>
</comment>
<dbReference type="AlphaFoldDB" id="A0A5C5XT28"/>
<evidence type="ECO:0000313" key="2">
    <source>
        <dbReference type="Proteomes" id="UP000318478"/>
    </source>
</evidence>
<reference evidence="1 2" key="1">
    <citation type="submission" date="2019-02" db="EMBL/GenBank/DDBJ databases">
        <title>Deep-cultivation of Planctomycetes and their phenomic and genomic characterization uncovers novel biology.</title>
        <authorList>
            <person name="Wiegand S."/>
            <person name="Jogler M."/>
            <person name="Boedeker C."/>
            <person name="Pinto D."/>
            <person name="Vollmers J."/>
            <person name="Rivas-Marin E."/>
            <person name="Kohn T."/>
            <person name="Peeters S.H."/>
            <person name="Heuer A."/>
            <person name="Rast P."/>
            <person name="Oberbeckmann S."/>
            <person name="Bunk B."/>
            <person name="Jeske O."/>
            <person name="Meyerdierks A."/>
            <person name="Storesund J.E."/>
            <person name="Kallscheuer N."/>
            <person name="Luecker S."/>
            <person name="Lage O.M."/>
            <person name="Pohl T."/>
            <person name="Merkel B.J."/>
            <person name="Hornburger P."/>
            <person name="Mueller R.-W."/>
            <person name="Bruemmer F."/>
            <person name="Labrenz M."/>
            <person name="Spormann A.M."/>
            <person name="Op Den Camp H."/>
            <person name="Overmann J."/>
            <person name="Amann R."/>
            <person name="Jetten M.S.M."/>
            <person name="Mascher T."/>
            <person name="Medema M.H."/>
            <person name="Devos D.P."/>
            <person name="Kaster A.-K."/>
            <person name="Ovreas L."/>
            <person name="Rohde M."/>
            <person name="Galperin M.Y."/>
            <person name="Jogler C."/>
        </authorList>
    </citation>
    <scope>NUCLEOTIDE SEQUENCE [LARGE SCALE GENOMIC DNA]</scope>
    <source>
        <strain evidence="1 2">Pla123a</strain>
    </source>
</reference>
<dbReference type="EMBL" id="SJPO01000021">
    <property type="protein sequence ID" value="TWT65165.1"/>
    <property type="molecule type" value="Genomic_DNA"/>
</dbReference>
<proteinExistence type="predicted"/>
<organism evidence="1 2">
    <name type="scientific">Posidoniimonas polymericola</name>
    <dbReference type="NCBI Taxonomy" id="2528002"/>
    <lineage>
        <taxon>Bacteria</taxon>
        <taxon>Pseudomonadati</taxon>
        <taxon>Planctomycetota</taxon>
        <taxon>Planctomycetia</taxon>
        <taxon>Pirellulales</taxon>
        <taxon>Lacipirellulaceae</taxon>
        <taxon>Posidoniimonas</taxon>
    </lineage>
</organism>
<evidence type="ECO:0000313" key="1">
    <source>
        <dbReference type="EMBL" id="TWT65165.1"/>
    </source>
</evidence>
<keyword evidence="2" id="KW-1185">Reference proteome</keyword>
<protein>
    <submittedName>
        <fullName evidence="1">Uncharacterized protein</fullName>
    </submittedName>
</protein>
<gene>
    <name evidence="1" type="ORF">Pla123a_49220</name>
</gene>
<sequence>MRWYPRRQMILISTHFDLTVYLKVTKLNGKLRPTDDHSKDIDPILNNQV</sequence>
<name>A0A5C5XT28_9BACT</name>